<accession>A0ABQ6HTG5</accession>
<gene>
    <name evidence="6" type="primary">gnd</name>
    <name evidence="6" type="ORF">GCM10025862_35960</name>
</gene>
<feature type="domain" description="6-phosphogluconate dehydrogenase C-terminal" evidence="5">
    <location>
        <begin position="162"/>
        <end position="329"/>
    </location>
</feature>
<comment type="caution">
    <text evidence="6">The sequence shown here is derived from an EMBL/GenBank/DDBJ whole genome shotgun (WGS) entry which is preliminary data.</text>
</comment>
<dbReference type="SMART" id="SM01350">
    <property type="entry name" value="6PGD"/>
    <property type="match status" value="1"/>
</dbReference>
<dbReference type="Pfam" id="PF03446">
    <property type="entry name" value="NAD_binding_2"/>
    <property type="match status" value="1"/>
</dbReference>
<feature type="compositionally biased region" description="Basic and acidic residues" evidence="4">
    <location>
        <begin position="303"/>
        <end position="323"/>
    </location>
</feature>
<name>A0ABQ6HTG5_9MICO</name>
<keyword evidence="3" id="KW-0311">Gluconate utilization</keyword>
<dbReference type="PANTHER" id="PTHR11811">
    <property type="entry name" value="6-PHOSPHOGLUCONATE DEHYDROGENASE"/>
    <property type="match status" value="1"/>
</dbReference>
<evidence type="ECO:0000313" key="6">
    <source>
        <dbReference type="EMBL" id="GMA21575.1"/>
    </source>
</evidence>
<dbReference type="SUPFAM" id="SSF51735">
    <property type="entry name" value="NAD(P)-binding Rossmann-fold domains"/>
    <property type="match status" value="1"/>
</dbReference>
<dbReference type="InterPro" id="IPR036291">
    <property type="entry name" value="NAD(P)-bd_dom_sf"/>
</dbReference>
<dbReference type="NCBIfam" id="TIGR00872">
    <property type="entry name" value="gnd_rel"/>
    <property type="match status" value="1"/>
</dbReference>
<evidence type="ECO:0000256" key="4">
    <source>
        <dbReference type="SAM" id="MobiDB-lite"/>
    </source>
</evidence>
<feature type="region of interest" description="Disordered" evidence="4">
    <location>
        <begin position="302"/>
        <end position="329"/>
    </location>
</feature>
<dbReference type="InterPro" id="IPR006115">
    <property type="entry name" value="6PGDH_NADP-bd"/>
</dbReference>
<keyword evidence="7" id="KW-1185">Reference proteome</keyword>
<protein>
    <submittedName>
        <fullName evidence="6">6-phosphogluconate dehydrogenase</fullName>
    </submittedName>
</protein>
<evidence type="ECO:0000313" key="7">
    <source>
        <dbReference type="Proteomes" id="UP001157109"/>
    </source>
</evidence>
<sequence>MQLGLIGLGKMGGNMRDRLRAAGHDVVGYDRNPDLSDASSLEDLVGKLSAPRVVWVMVPAGDPTRETVTALGDLLEEGDLVIDGGNSKWTDDIVNGALLEPKGVHYMDVGVSGGIWGKEYGYGLMCGGQEADVERAMPIFDALRPEGPRDEGFVHAGKLGAGHYAKMVHNGIEYGLMHAYAEGFELLLAKDIVEDVHGCFKAWTRGTVVRSWLLDLMVKALDEHPDLEGISEFTTDSGEGRWTLEEGIENAVPMPVLAASLFARFASRQENSPAMQAVAALRGQFGGHAVKMLEGTPMADVHQGAEPKEDTTGAKESAAKADAKSSGQA</sequence>
<reference evidence="7" key="1">
    <citation type="journal article" date="2019" name="Int. J. Syst. Evol. Microbiol.">
        <title>The Global Catalogue of Microorganisms (GCM) 10K type strain sequencing project: providing services to taxonomists for standard genome sequencing and annotation.</title>
        <authorList>
            <consortium name="The Broad Institute Genomics Platform"/>
            <consortium name="The Broad Institute Genome Sequencing Center for Infectious Disease"/>
            <person name="Wu L."/>
            <person name="Ma J."/>
        </authorList>
    </citation>
    <scope>NUCLEOTIDE SEQUENCE [LARGE SCALE GENOMIC DNA]</scope>
    <source>
        <strain evidence="7">NBRC 105830</strain>
    </source>
</reference>
<dbReference type="PRINTS" id="PR00076">
    <property type="entry name" value="6PGDHDRGNASE"/>
</dbReference>
<dbReference type="RefSeq" id="WP_241443491.1">
    <property type="nucleotide sequence ID" value="NZ_BSUJ01000001.1"/>
</dbReference>
<comment type="similarity">
    <text evidence="1">Belongs to the 6-phosphogluconate dehydrogenase family.</text>
</comment>
<dbReference type="SUPFAM" id="SSF48179">
    <property type="entry name" value="6-phosphogluconate dehydrogenase C-terminal domain-like"/>
    <property type="match status" value="1"/>
</dbReference>
<evidence type="ECO:0000256" key="3">
    <source>
        <dbReference type="ARBA" id="ARBA00023064"/>
    </source>
</evidence>
<dbReference type="Pfam" id="PF00393">
    <property type="entry name" value="6PGD"/>
    <property type="match status" value="1"/>
</dbReference>
<dbReference type="InterPro" id="IPR013328">
    <property type="entry name" value="6PGD_dom2"/>
</dbReference>
<proteinExistence type="inferred from homology"/>
<dbReference type="InterPro" id="IPR004849">
    <property type="entry name" value="6DGDH_YqeC"/>
</dbReference>
<dbReference type="Gene3D" id="1.10.1040.10">
    <property type="entry name" value="N-(1-d-carboxylethyl)-l-norvaline Dehydrogenase, domain 2"/>
    <property type="match status" value="1"/>
</dbReference>
<organism evidence="6 7">
    <name type="scientific">Arsenicicoccus piscis</name>
    <dbReference type="NCBI Taxonomy" id="673954"/>
    <lineage>
        <taxon>Bacteria</taxon>
        <taxon>Bacillati</taxon>
        <taxon>Actinomycetota</taxon>
        <taxon>Actinomycetes</taxon>
        <taxon>Micrococcales</taxon>
        <taxon>Intrasporangiaceae</taxon>
        <taxon>Arsenicicoccus</taxon>
    </lineage>
</organism>
<dbReference type="InterPro" id="IPR008927">
    <property type="entry name" value="6-PGluconate_DH-like_C_sf"/>
</dbReference>
<evidence type="ECO:0000256" key="1">
    <source>
        <dbReference type="ARBA" id="ARBA00008419"/>
    </source>
</evidence>
<dbReference type="InterPro" id="IPR006183">
    <property type="entry name" value="Pgluconate_DH"/>
</dbReference>
<evidence type="ECO:0000256" key="2">
    <source>
        <dbReference type="ARBA" id="ARBA00023002"/>
    </source>
</evidence>
<dbReference type="EMBL" id="BSUJ01000001">
    <property type="protein sequence ID" value="GMA21575.1"/>
    <property type="molecule type" value="Genomic_DNA"/>
</dbReference>
<dbReference type="NCBIfam" id="NF007161">
    <property type="entry name" value="PRK09599.1"/>
    <property type="match status" value="1"/>
</dbReference>
<evidence type="ECO:0000259" key="5">
    <source>
        <dbReference type="SMART" id="SM01350"/>
    </source>
</evidence>
<dbReference type="Proteomes" id="UP001157109">
    <property type="component" value="Unassembled WGS sequence"/>
</dbReference>
<dbReference type="Gene3D" id="3.40.50.720">
    <property type="entry name" value="NAD(P)-binding Rossmann-like Domain"/>
    <property type="match status" value="1"/>
</dbReference>
<keyword evidence="2" id="KW-0560">Oxidoreductase</keyword>
<dbReference type="InterPro" id="IPR006114">
    <property type="entry name" value="6PGDH_C"/>
</dbReference>